<dbReference type="EC" id="1.1.1.-" evidence="4"/>
<keyword evidence="2 4" id="KW-0560">Oxidoreductase</keyword>
<dbReference type="EMBL" id="JBHUJB010000061">
    <property type="protein sequence ID" value="MFD2159927.1"/>
    <property type="molecule type" value="Genomic_DNA"/>
</dbReference>
<dbReference type="Gene3D" id="3.40.50.720">
    <property type="entry name" value="NAD(P)-binding Rossmann-like Domain"/>
    <property type="match status" value="1"/>
</dbReference>
<dbReference type="PRINTS" id="PR00081">
    <property type="entry name" value="GDHRDH"/>
</dbReference>
<dbReference type="CDD" id="cd05233">
    <property type="entry name" value="SDR_c"/>
    <property type="match status" value="1"/>
</dbReference>
<evidence type="ECO:0000256" key="1">
    <source>
        <dbReference type="ARBA" id="ARBA00006484"/>
    </source>
</evidence>
<dbReference type="GO" id="GO:0016491">
    <property type="term" value="F:oxidoreductase activity"/>
    <property type="evidence" value="ECO:0007669"/>
    <property type="project" value="UniProtKB-KW"/>
</dbReference>
<comment type="caution">
    <text evidence="4">The sequence shown here is derived from an EMBL/GenBank/DDBJ whole genome shotgun (WGS) entry which is preliminary data.</text>
</comment>
<evidence type="ECO:0000313" key="5">
    <source>
        <dbReference type="Proteomes" id="UP001597389"/>
    </source>
</evidence>
<proteinExistence type="inferred from homology"/>
<dbReference type="PANTHER" id="PTHR43477">
    <property type="entry name" value="DIHYDROANTICAPSIN 7-DEHYDROGENASE"/>
    <property type="match status" value="1"/>
</dbReference>
<keyword evidence="5" id="KW-1185">Reference proteome</keyword>
<name>A0ABW4ZEA5_9BACT</name>
<dbReference type="InterPro" id="IPR002347">
    <property type="entry name" value="SDR_fam"/>
</dbReference>
<evidence type="ECO:0000313" key="4">
    <source>
        <dbReference type="EMBL" id="MFD2159927.1"/>
    </source>
</evidence>
<accession>A0ABW4ZEA5</accession>
<protein>
    <submittedName>
        <fullName evidence="4">SDR family NAD(P)-dependent oxidoreductase</fullName>
        <ecNumber evidence="4">1.1.1.-</ecNumber>
    </submittedName>
</protein>
<dbReference type="InterPro" id="IPR051122">
    <property type="entry name" value="SDR_DHRS6-like"/>
</dbReference>
<dbReference type="SMART" id="SM00822">
    <property type="entry name" value="PKS_KR"/>
    <property type="match status" value="1"/>
</dbReference>
<organism evidence="4 5">
    <name type="scientific">Rubritalea tangerina</name>
    <dbReference type="NCBI Taxonomy" id="430798"/>
    <lineage>
        <taxon>Bacteria</taxon>
        <taxon>Pseudomonadati</taxon>
        <taxon>Verrucomicrobiota</taxon>
        <taxon>Verrucomicrobiia</taxon>
        <taxon>Verrucomicrobiales</taxon>
        <taxon>Rubritaleaceae</taxon>
        <taxon>Rubritalea</taxon>
    </lineage>
</organism>
<dbReference type="PANTHER" id="PTHR43477:SF1">
    <property type="entry name" value="DIHYDROANTICAPSIN 7-DEHYDROGENASE"/>
    <property type="match status" value="1"/>
</dbReference>
<dbReference type="RefSeq" id="WP_377088878.1">
    <property type="nucleotide sequence ID" value="NZ_JBHSJL010000014.1"/>
</dbReference>
<evidence type="ECO:0000256" key="2">
    <source>
        <dbReference type="ARBA" id="ARBA00023002"/>
    </source>
</evidence>
<gene>
    <name evidence="4" type="ORF">ACFSW8_13550</name>
</gene>
<dbReference type="SUPFAM" id="SSF51735">
    <property type="entry name" value="NAD(P)-binding Rossmann-fold domains"/>
    <property type="match status" value="1"/>
</dbReference>
<dbReference type="InterPro" id="IPR036291">
    <property type="entry name" value="NAD(P)-bd_dom_sf"/>
</dbReference>
<dbReference type="InterPro" id="IPR057326">
    <property type="entry name" value="KR_dom"/>
</dbReference>
<dbReference type="Pfam" id="PF13561">
    <property type="entry name" value="adh_short_C2"/>
    <property type="match status" value="1"/>
</dbReference>
<comment type="similarity">
    <text evidence="1">Belongs to the short-chain dehydrogenases/reductases (SDR) family.</text>
</comment>
<sequence>MKNYLVVGGNSGIGQALIAQLLEQNHKVHAATRSQTNLPPGLCSIQSFDATIPSELQLPNSLDGLVYCPGTITLKPFHRLTREDFMHDLEINYLGAVHILQAALPSLKKSPSPSVVLFSSVAARHGLPFHSSISAAKAAVEGLTLALAAEWAPSIRVNAIAPSLTNTTLASPLLNSEAKQEAAAKRHPLHKVGNPEDLAAIASFLLSSQAQFITGQIITADGGISSITK</sequence>
<reference evidence="5" key="1">
    <citation type="journal article" date="2019" name="Int. J. Syst. Evol. Microbiol.">
        <title>The Global Catalogue of Microorganisms (GCM) 10K type strain sequencing project: providing services to taxonomists for standard genome sequencing and annotation.</title>
        <authorList>
            <consortium name="The Broad Institute Genomics Platform"/>
            <consortium name="The Broad Institute Genome Sequencing Center for Infectious Disease"/>
            <person name="Wu L."/>
            <person name="Ma J."/>
        </authorList>
    </citation>
    <scope>NUCLEOTIDE SEQUENCE [LARGE SCALE GENOMIC DNA]</scope>
    <source>
        <strain evidence="5">CCUG 57942</strain>
    </source>
</reference>
<evidence type="ECO:0000259" key="3">
    <source>
        <dbReference type="SMART" id="SM00822"/>
    </source>
</evidence>
<dbReference type="Proteomes" id="UP001597389">
    <property type="component" value="Unassembled WGS sequence"/>
</dbReference>
<feature type="domain" description="Ketoreductase" evidence="3">
    <location>
        <begin position="2"/>
        <end position="163"/>
    </location>
</feature>